<sequence length="196" mass="23246">MSLYKDYHDHFELNPISQELVDTLYSKQPSSEEAEYFFKDIKLGQNLTLKQKTVFLRYATIAFARIRHEKVTSAEAFAELKRVCWLDILLQAFYIKGITNDIGKKLWWYKIGEDIYKMRREKTLIAINTHLYNGKRLTHNLEEHKRQPKNGAKIRNDEGNKMILTDVALNNVQKLKENLELGKGRFMERKRRIKPV</sequence>
<comment type="caution">
    <text evidence="1">The sequence shown here is derived from an EMBL/GenBank/DDBJ whole genome shotgun (WGS) entry which is preliminary data.</text>
</comment>
<proteinExistence type="predicted"/>
<accession>A0A9P4TWA4</accession>
<evidence type="ECO:0000313" key="1">
    <source>
        <dbReference type="EMBL" id="KAF2426295.1"/>
    </source>
</evidence>
<dbReference type="AlphaFoldDB" id="A0A9P4TWA4"/>
<reference evidence="1" key="1">
    <citation type="journal article" date="2020" name="Stud. Mycol.">
        <title>101 Dothideomycetes genomes: a test case for predicting lifestyles and emergence of pathogens.</title>
        <authorList>
            <person name="Haridas S."/>
            <person name="Albert R."/>
            <person name="Binder M."/>
            <person name="Bloem J."/>
            <person name="Labutti K."/>
            <person name="Salamov A."/>
            <person name="Andreopoulos B."/>
            <person name="Baker S."/>
            <person name="Barry K."/>
            <person name="Bills G."/>
            <person name="Bluhm B."/>
            <person name="Cannon C."/>
            <person name="Castanera R."/>
            <person name="Culley D."/>
            <person name="Daum C."/>
            <person name="Ezra D."/>
            <person name="Gonzalez J."/>
            <person name="Henrissat B."/>
            <person name="Kuo A."/>
            <person name="Liang C."/>
            <person name="Lipzen A."/>
            <person name="Lutzoni F."/>
            <person name="Magnuson J."/>
            <person name="Mondo S."/>
            <person name="Nolan M."/>
            <person name="Ohm R."/>
            <person name="Pangilinan J."/>
            <person name="Park H.-J."/>
            <person name="Ramirez L."/>
            <person name="Alfaro M."/>
            <person name="Sun H."/>
            <person name="Tritt A."/>
            <person name="Yoshinaga Y."/>
            <person name="Zwiers L.-H."/>
            <person name="Turgeon B."/>
            <person name="Goodwin S."/>
            <person name="Spatafora J."/>
            <person name="Crous P."/>
            <person name="Grigoriev I."/>
        </authorList>
    </citation>
    <scope>NUCLEOTIDE SEQUENCE</scope>
    <source>
        <strain evidence="1">CBS 130266</strain>
    </source>
</reference>
<evidence type="ECO:0000313" key="2">
    <source>
        <dbReference type="Proteomes" id="UP000800235"/>
    </source>
</evidence>
<dbReference type="EMBL" id="MU007065">
    <property type="protein sequence ID" value="KAF2426295.1"/>
    <property type="molecule type" value="Genomic_DNA"/>
</dbReference>
<dbReference type="Proteomes" id="UP000800235">
    <property type="component" value="Unassembled WGS sequence"/>
</dbReference>
<organism evidence="1 2">
    <name type="scientific">Tothia fuscella</name>
    <dbReference type="NCBI Taxonomy" id="1048955"/>
    <lineage>
        <taxon>Eukaryota</taxon>
        <taxon>Fungi</taxon>
        <taxon>Dikarya</taxon>
        <taxon>Ascomycota</taxon>
        <taxon>Pezizomycotina</taxon>
        <taxon>Dothideomycetes</taxon>
        <taxon>Pleosporomycetidae</taxon>
        <taxon>Venturiales</taxon>
        <taxon>Cylindrosympodiaceae</taxon>
        <taxon>Tothia</taxon>
    </lineage>
</organism>
<keyword evidence="2" id="KW-1185">Reference proteome</keyword>
<gene>
    <name evidence="1" type="ORF">EJ08DRAFT_663323</name>
</gene>
<protein>
    <submittedName>
        <fullName evidence="1">Uncharacterized protein</fullName>
    </submittedName>
</protein>
<name>A0A9P4TWA4_9PEZI</name>